<sequence length="511" mass="57689">MSERSPELSPWEDMGPDSDDEQFYLSGKSNETGDDSEDYWHWVEPNRNSSATQIATSSARPLQRQKCSHLLGKGCSLKASGQCCECSDERPVTDDGLYSMYVDGQGWVTGATRWAYYCPSCKDHQETAILNQLMEKLQKIAAERRAEREEFAKSQCEHWLERGCSITNTGKCCACSDLRPGPRSQLYPAYIDGKGWVAEVTRWAYYCPGCKKYESYIRPISQDNVVGSQAPANTAILTKDDEAQCFQSTTILDVQADTRCPHMIQRRCSMTSTAGNCCACADQRPQSDTGLYATYIDGRGWVEGATRWAGYCPNCQQAYRRFSVTMRRSALRKPSQAHMQRRIQAEEQAAPSEESLYVDGKGWSMGATRWAYYCPGCRNHHELSEHRSHAQRKQDRLHYRDLTIYRPENPVSVIKAKHAAHTGVFDSMSDSQPATVDQEVMSWLRLWHERMAHANLKAVVILGRQGDAGEIPKGLPKGPSEKFEGLQPYMDQFNCESCRQMYGNPSGPASW</sequence>
<evidence type="ECO:0000313" key="3">
    <source>
        <dbReference type="Proteomes" id="UP001408356"/>
    </source>
</evidence>
<dbReference type="EMBL" id="JARVKF010000442">
    <property type="protein sequence ID" value="KAK9413164.1"/>
    <property type="molecule type" value="Genomic_DNA"/>
</dbReference>
<evidence type="ECO:0000256" key="1">
    <source>
        <dbReference type="SAM" id="MobiDB-lite"/>
    </source>
</evidence>
<proteinExistence type="predicted"/>
<comment type="caution">
    <text evidence="2">The sequence shown here is derived from an EMBL/GenBank/DDBJ whole genome shotgun (WGS) entry which is preliminary data.</text>
</comment>
<evidence type="ECO:0000313" key="2">
    <source>
        <dbReference type="EMBL" id="KAK9413164.1"/>
    </source>
</evidence>
<keyword evidence="3" id="KW-1185">Reference proteome</keyword>
<protein>
    <submittedName>
        <fullName evidence="2">Zinc-binding domain-containing protein</fullName>
    </submittedName>
</protein>
<name>A0ABR2UEZ5_9PEZI</name>
<accession>A0ABR2UEZ5</accession>
<dbReference type="Proteomes" id="UP001408356">
    <property type="component" value="Unassembled WGS sequence"/>
</dbReference>
<feature type="region of interest" description="Disordered" evidence="1">
    <location>
        <begin position="1"/>
        <end position="39"/>
    </location>
</feature>
<reference evidence="2 3" key="1">
    <citation type="journal article" date="2024" name="J. Plant Pathol.">
        <title>Sequence and assembly of the genome of Seiridium unicorne, isolate CBS 538.82, causal agent of cypress canker disease.</title>
        <authorList>
            <person name="Scali E."/>
            <person name="Rocca G.D."/>
            <person name="Danti R."/>
            <person name="Garbelotto M."/>
            <person name="Barberini S."/>
            <person name="Baroncelli R."/>
            <person name="Emiliani G."/>
        </authorList>
    </citation>
    <scope>NUCLEOTIDE SEQUENCE [LARGE SCALE GENOMIC DNA]</scope>
    <source>
        <strain evidence="2 3">BM-138-508</strain>
    </source>
</reference>
<organism evidence="2 3">
    <name type="scientific">Seiridium unicorne</name>
    <dbReference type="NCBI Taxonomy" id="138068"/>
    <lineage>
        <taxon>Eukaryota</taxon>
        <taxon>Fungi</taxon>
        <taxon>Dikarya</taxon>
        <taxon>Ascomycota</taxon>
        <taxon>Pezizomycotina</taxon>
        <taxon>Sordariomycetes</taxon>
        <taxon>Xylariomycetidae</taxon>
        <taxon>Amphisphaeriales</taxon>
        <taxon>Sporocadaceae</taxon>
        <taxon>Seiridium</taxon>
    </lineage>
</organism>
<gene>
    <name evidence="2" type="ORF">SUNI508_12049</name>
</gene>